<dbReference type="EMBL" id="JACSCY010000029">
    <property type="protein sequence ID" value="MBC6613343.1"/>
    <property type="molecule type" value="Genomic_DNA"/>
</dbReference>
<protein>
    <submittedName>
        <fullName evidence="1">Rrf2 family transcriptional regulator</fullName>
    </submittedName>
</protein>
<dbReference type="PANTHER" id="PTHR33221:SF15">
    <property type="entry name" value="HTH-TYPE TRANSCRIPTIONAL REGULATOR YWGB-RELATED"/>
    <property type="match status" value="1"/>
</dbReference>
<dbReference type="InterPro" id="IPR036388">
    <property type="entry name" value="WH-like_DNA-bd_sf"/>
</dbReference>
<dbReference type="InterPro" id="IPR036390">
    <property type="entry name" value="WH_DNA-bd_sf"/>
</dbReference>
<evidence type="ECO:0000313" key="2">
    <source>
        <dbReference type="Proteomes" id="UP000622017"/>
    </source>
</evidence>
<dbReference type="RefSeq" id="WP_187321544.1">
    <property type="nucleotide sequence ID" value="NZ_JACSCY010000029.1"/>
</dbReference>
<gene>
    <name evidence="1" type="ORF">H8B15_20650</name>
</gene>
<sequence length="153" mass="16162">MNTRFVVATHILAYLARANGQPVSSEVVAKSVGTHPVVVRRLLGDLRRAGLVRTQLGTGGGALLDRSLENITLLDVLHAMLEPEADLFAVNNANPNTGCDVGRVISDSLDDLLGPAKKAMQAALAAVPLTEVIRQIRLRLNSEDCGCPADNGS</sequence>
<evidence type="ECO:0000313" key="1">
    <source>
        <dbReference type="EMBL" id="MBC6613343.1"/>
    </source>
</evidence>
<dbReference type="PROSITE" id="PS51197">
    <property type="entry name" value="HTH_RRF2_2"/>
    <property type="match status" value="1"/>
</dbReference>
<organism evidence="1 2">
    <name type="scientific">Hymenobacter citatus</name>
    <dbReference type="NCBI Taxonomy" id="2763506"/>
    <lineage>
        <taxon>Bacteria</taxon>
        <taxon>Pseudomonadati</taxon>
        <taxon>Bacteroidota</taxon>
        <taxon>Cytophagia</taxon>
        <taxon>Cytophagales</taxon>
        <taxon>Hymenobacteraceae</taxon>
        <taxon>Hymenobacter</taxon>
    </lineage>
</organism>
<dbReference type="Gene3D" id="1.10.10.10">
    <property type="entry name" value="Winged helix-like DNA-binding domain superfamily/Winged helix DNA-binding domain"/>
    <property type="match status" value="1"/>
</dbReference>
<accession>A0ABR7MQK7</accession>
<dbReference type="PANTHER" id="PTHR33221">
    <property type="entry name" value="WINGED HELIX-TURN-HELIX TRANSCRIPTIONAL REGULATOR, RRF2 FAMILY"/>
    <property type="match status" value="1"/>
</dbReference>
<dbReference type="Proteomes" id="UP000622017">
    <property type="component" value="Unassembled WGS sequence"/>
</dbReference>
<keyword evidence="2" id="KW-1185">Reference proteome</keyword>
<comment type="caution">
    <text evidence="1">The sequence shown here is derived from an EMBL/GenBank/DDBJ whole genome shotgun (WGS) entry which is preliminary data.</text>
</comment>
<dbReference type="SUPFAM" id="SSF46785">
    <property type="entry name" value="Winged helix' DNA-binding domain"/>
    <property type="match status" value="1"/>
</dbReference>
<reference evidence="1 2" key="1">
    <citation type="submission" date="2020-08" db="EMBL/GenBank/DDBJ databases">
        <title>Hymenobacter sp.</title>
        <authorList>
            <person name="Kim M.K."/>
        </authorList>
    </citation>
    <scope>NUCLEOTIDE SEQUENCE [LARGE SCALE GENOMIC DNA]</scope>
    <source>
        <strain evidence="1 2">BT507</strain>
    </source>
</reference>
<dbReference type="InterPro" id="IPR000944">
    <property type="entry name" value="Tscrpt_reg_Rrf2"/>
</dbReference>
<dbReference type="Pfam" id="PF02082">
    <property type="entry name" value="Rrf2"/>
    <property type="match status" value="1"/>
</dbReference>
<name>A0ABR7MQK7_9BACT</name>
<proteinExistence type="predicted"/>